<dbReference type="SUPFAM" id="SSF50249">
    <property type="entry name" value="Nucleic acid-binding proteins"/>
    <property type="match status" value="1"/>
</dbReference>
<feature type="domain" description="Single-stranded DNA binding protein Ssb-like OB fold" evidence="1">
    <location>
        <begin position="9"/>
        <end position="97"/>
    </location>
</feature>
<dbReference type="PANTHER" id="PTHR31472">
    <property type="entry name" value="OS05G0244600 PROTEIN"/>
    <property type="match status" value="1"/>
</dbReference>
<dbReference type="AlphaFoldDB" id="A0A7J4JGP0"/>
<reference evidence="3" key="3">
    <citation type="submission" date="2021-05" db="EMBL/GenBank/DDBJ databases">
        <title>Protein family content uncovers lineage relationships and bacterial pathway maintenance mechanisms in DPANN archaea.</title>
        <authorList>
            <person name="Castelle C.J."/>
            <person name="Meheust R."/>
            <person name="Jaffe A.L."/>
            <person name="Seitz K."/>
            <person name="Gong X."/>
            <person name="Baker B.J."/>
            <person name="Banfield J.F."/>
        </authorList>
    </citation>
    <scope>NUCLEOTIDE SEQUENCE</scope>
    <source>
        <strain evidence="3">RIFCSPLOWO2_01_FULL_58_19</strain>
    </source>
</reference>
<reference evidence="3" key="2">
    <citation type="submission" date="2021-03" db="EMBL/GenBank/DDBJ databases">
        <authorList>
            <person name="Jaffe A."/>
        </authorList>
    </citation>
    <scope>NUCLEOTIDE SEQUENCE</scope>
    <source>
        <strain evidence="3">RIFCSPLOWO2_01_FULL_58_19</strain>
    </source>
</reference>
<dbReference type="EMBL" id="JAGVWE010000003">
    <property type="protein sequence ID" value="MBS3062962.1"/>
    <property type="molecule type" value="Genomic_DNA"/>
</dbReference>
<evidence type="ECO:0000313" key="4">
    <source>
        <dbReference type="Proteomes" id="UP000564964"/>
    </source>
</evidence>
<accession>A0A7J4JGP0</accession>
<dbReference type="PANTHER" id="PTHR31472:SF5">
    <property type="entry name" value="OS05G0244600 PROTEIN"/>
    <property type="match status" value="1"/>
</dbReference>
<protein>
    <recommendedName>
        <fullName evidence="1">Single-stranded DNA binding protein Ssb-like OB fold domain-containing protein</fullName>
    </recommendedName>
</protein>
<dbReference type="EMBL" id="DUGH01000141">
    <property type="protein sequence ID" value="HIH16912.1"/>
    <property type="molecule type" value="Genomic_DNA"/>
</dbReference>
<dbReference type="Proteomes" id="UP000678237">
    <property type="component" value="Unassembled WGS sequence"/>
</dbReference>
<organism evidence="2 4">
    <name type="scientific">Candidatus Iainarchaeum sp</name>
    <dbReference type="NCBI Taxonomy" id="3101447"/>
    <lineage>
        <taxon>Archaea</taxon>
        <taxon>Candidatus Iainarchaeota</taxon>
        <taxon>Candidatus Iainarchaeia</taxon>
        <taxon>Candidatus Iainarchaeales</taxon>
        <taxon>Candidatus Iainarchaeaceae</taxon>
        <taxon>Candidatus Iainarchaeum</taxon>
    </lineage>
</organism>
<dbReference type="CDD" id="cd04491">
    <property type="entry name" value="SoSSB_OBF"/>
    <property type="match status" value="1"/>
</dbReference>
<dbReference type="Pfam" id="PF21473">
    <property type="entry name" value="OB_Ssb-like"/>
    <property type="match status" value="1"/>
</dbReference>
<dbReference type="InterPro" id="IPR012340">
    <property type="entry name" value="NA-bd_OB-fold"/>
</dbReference>
<evidence type="ECO:0000313" key="3">
    <source>
        <dbReference type="EMBL" id="MBS3062962.1"/>
    </source>
</evidence>
<evidence type="ECO:0000259" key="1">
    <source>
        <dbReference type="Pfam" id="PF21473"/>
    </source>
</evidence>
<sequence length="120" mass="13416">MIALQVGELRPYAKKVEVIVKVLDKNEAREVHSKLDNRNHSVTEALVGDSSGTILLTLWDDAIDKLVTGKCYKLSNAFTSLFKNTLRLNLGRYGKLEDHPEDVAANAHHNLSEKEFEGRG</sequence>
<comment type="caution">
    <text evidence="2">The sequence shown here is derived from an EMBL/GenBank/DDBJ whole genome shotgun (WGS) entry which is preliminary data.</text>
</comment>
<reference evidence="2" key="1">
    <citation type="journal article" date="2020" name="bioRxiv">
        <title>A rank-normalized archaeal taxonomy based on genome phylogeny resolves widespread incomplete and uneven classifications.</title>
        <authorList>
            <person name="Rinke C."/>
            <person name="Chuvochina M."/>
            <person name="Mussig A.J."/>
            <person name="Chaumeil P.-A."/>
            <person name="Waite D.W."/>
            <person name="Whitman W.B."/>
            <person name="Parks D.H."/>
            <person name="Hugenholtz P."/>
        </authorList>
    </citation>
    <scope>NUCLEOTIDE SEQUENCE</scope>
    <source>
        <strain evidence="2">UBA10219</strain>
    </source>
</reference>
<evidence type="ECO:0000313" key="2">
    <source>
        <dbReference type="EMBL" id="HIH16912.1"/>
    </source>
</evidence>
<dbReference type="InterPro" id="IPR048970">
    <property type="entry name" value="OB_Ssb-like"/>
</dbReference>
<proteinExistence type="predicted"/>
<name>A0A7J4JGP0_9ARCH</name>
<dbReference type="Gene3D" id="2.40.50.140">
    <property type="entry name" value="Nucleic acid-binding proteins"/>
    <property type="match status" value="1"/>
</dbReference>
<dbReference type="Proteomes" id="UP000564964">
    <property type="component" value="Unassembled WGS sequence"/>
</dbReference>
<gene>
    <name evidence="2" type="ORF">HA252_05910</name>
    <name evidence="3" type="ORF">J4203_03750</name>
</gene>